<name>A0A2S8F1B3_9BACT</name>
<evidence type="ECO:0000313" key="3">
    <source>
        <dbReference type="Proteomes" id="UP000240009"/>
    </source>
</evidence>
<dbReference type="OrthoDB" id="277423at2"/>
<feature type="transmembrane region" description="Helical" evidence="1">
    <location>
        <begin position="118"/>
        <end position="135"/>
    </location>
</feature>
<organism evidence="2 3">
    <name type="scientific">Blastopirellula marina</name>
    <dbReference type="NCBI Taxonomy" id="124"/>
    <lineage>
        <taxon>Bacteria</taxon>
        <taxon>Pseudomonadati</taxon>
        <taxon>Planctomycetota</taxon>
        <taxon>Planctomycetia</taxon>
        <taxon>Pirellulales</taxon>
        <taxon>Pirellulaceae</taxon>
        <taxon>Blastopirellula</taxon>
    </lineage>
</organism>
<dbReference type="EMBL" id="PUIA01000069">
    <property type="protein sequence ID" value="PQO25956.1"/>
    <property type="molecule type" value="Genomic_DNA"/>
</dbReference>
<dbReference type="Proteomes" id="UP000240009">
    <property type="component" value="Unassembled WGS sequence"/>
</dbReference>
<feature type="transmembrane region" description="Helical" evidence="1">
    <location>
        <begin position="94"/>
        <end position="112"/>
    </location>
</feature>
<feature type="transmembrane region" description="Helical" evidence="1">
    <location>
        <begin position="69"/>
        <end position="87"/>
    </location>
</feature>
<keyword evidence="1" id="KW-1133">Transmembrane helix</keyword>
<gene>
    <name evidence="2" type="ORF">C5Y96_21115</name>
</gene>
<dbReference type="AlphaFoldDB" id="A0A2S8F1B3"/>
<comment type="caution">
    <text evidence="2">The sequence shown here is derived from an EMBL/GenBank/DDBJ whole genome shotgun (WGS) entry which is preliminary data.</text>
</comment>
<reference evidence="2 3" key="1">
    <citation type="submission" date="2018-02" db="EMBL/GenBank/DDBJ databases">
        <title>Comparative genomes isolates from brazilian mangrove.</title>
        <authorList>
            <person name="Araujo J.E."/>
            <person name="Taketani R.G."/>
            <person name="Silva M.C.P."/>
            <person name="Loureco M.V."/>
            <person name="Andreote F.D."/>
        </authorList>
    </citation>
    <scope>NUCLEOTIDE SEQUENCE [LARGE SCALE GENOMIC DNA]</scope>
    <source>
        <strain evidence="2 3">HEX-2 MGV</strain>
    </source>
</reference>
<protein>
    <recommendedName>
        <fullName evidence="4">Two-component sensor histidine kinase</fullName>
    </recommendedName>
</protein>
<keyword evidence="1" id="KW-0472">Membrane</keyword>
<feature type="transmembrane region" description="Helical" evidence="1">
    <location>
        <begin position="173"/>
        <end position="197"/>
    </location>
</feature>
<evidence type="ECO:0008006" key="4">
    <source>
        <dbReference type="Google" id="ProtNLM"/>
    </source>
</evidence>
<feature type="transmembrane region" description="Helical" evidence="1">
    <location>
        <begin position="142"/>
        <end position="161"/>
    </location>
</feature>
<evidence type="ECO:0000313" key="2">
    <source>
        <dbReference type="EMBL" id="PQO25956.1"/>
    </source>
</evidence>
<accession>A0A2S8F1B3</accession>
<proteinExistence type="predicted"/>
<sequence>MNSDSQPDSPTADRQWFIVRRWQTYASELRVLLLRVIAVVVLYGCQIAHHLSLDEAGQTANLSFQRVATGTAVLLIVVSLLVLLLVLKRILPVWLPYLTTIVDLLAIALLVGVAGGPVATSLTGAFYLVIAMAGLRFDLPLVWLATLGAMAAYMGTVGVMDDTWFDANHVVPLVQQGVALACLGGTGIVVGQIVRLARPLAQQYHDRLVQAEAKETK</sequence>
<keyword evidence="1" id="KW-0812">Transmembrane</keyword>
<dbReference type="RefSeq" id="WP_105357524.1">
    <property type="nucleotide sequence ID" value="NZ_PUIA01000069.1"/>
</dbReference>
<evidence type="ECO:0000256" key="1">
    <source>
        <dbReference type="SAM" id="Phobius"/>
    </source>
</evidence>
<feature type="transmembrane region" description="Helical" evidence="1">
    <location>
        <begin position="29"/>
        <end position="49"/>
    </location>
</feature>